<organism evidence="5 6">
    <name type="scientific">Thermus aquaticus (strain ATCC BAA-2747 / Y51MC23)</name>
    <dbReference type="NCBI Taxonomy" id="498848"/>
    <lineage>
        <taxon>Bacteria</taxon>
        <taxon>Thermotogati</taxon>
        <taxon>Deinococcota</taxon>
        <taxon>Deinococci</taxon>
        <taxon>Thermales</taxon>
        <taxon>Thermaceae</taxon>
        <taxon>Thermus</taxon>
    </lineage>
</organism>
<evidence type="ECO:0000259" key="4">
    <source>
        <dbReference type="Pfam" id="PF26079"/>
    </source>
</evidence>
<evidence type="ECO:0000313" key="6">
    <source>
        <dbReference type="Proteomes" id="UP000058660"/>
    </source>
</evidence>
<feature type="domain" description="Baseplate protein J-like barrel" evidence="2">
    <location>
        <begin position="99"/>
        <end position="177"/>
    </location>
</feature>
<accession>A0ABM5VIW8</accession>
<proteinExistence type="inferred from homology"/>
<dbReference type="InterPro" id="IPR058531">
    <property type="entry name" value="Baseplate_J_M"/>
</dbReference>
<dbReference type="RefSeq" id="WP_003047217.1">
    <property type="nucleotide sequence ID" value="NZ_CP010822.1"/>
</dbReference>
<evidence type="ECO:0000256" key="1">
    <source>
        <dbReference type="ARBA" id="ARBA00038087"/>
    </source>
</evidence>
<dbReference type="EMBL" id="CP010822">
    <property type="protein sequence ID" value="ALJ90069.1"/>
    <property type="molecule type" value="Genomic_DNA"/>
</dbReference>
<feature type="domain" description="Baseplate J-like C-terminal" evidence="4">
    <location>
        <begin position="295"/>
        <end position="355"/>
    </location>
</feature>
<dbReference type="Pfam" id="PF26078">
    <property type="entry name" value="Baseplate_J_M"/>
    <property type="match status" value="1"/>
</dbReference>
<sequence length="366" mass="38680">MPTLDELLTPPSRDQLRQRLIEALRDMGFPLNDFNPGAVGRHVAVEAPALGLEDLWRMVAAIARGGYLSTASGPWLDLLAEEFYALKRKPAAFTCGVVRLSALPGFGPYEIGPGDLWVGTADGKRYSNITGGTLPQGGTLDLIVQAESPGALFNVPDGAITVLHTPLPGVSVVNPAGWLVEAGADEETDEELRARCRARWAELGGGATKAAYEYWALTAHPSVTKVRILDDHPRGQGTVDVVIWGEGGIGSEVVGVVDAYVQARRPLTANVLVYAATTRVVALSGVVYAVPGALTQAQAAVDRELAAMQREVPIGGILYRSRIIEALFARPHVTNVVLSSPTGDIALGTTEALVLDASGISYEEAA</sequence>
<dbReference type="PANTHER" id="PTHR37829">
    <property type="entry name" value="PHAGE-LIKE ELEMENT PBSX PROTEIN XKDT"/>
    <property type="match status" value="1"/>
</dbReference>
<evidence type="ECO:0000259" key="2">
    <source>
        <dbReference type="Pfam" id="PF04865"/>
    </source>
</evidence>
<evidence type="ECO:0000259" key="3">
    <source>
        <dbReference type="Pfam" id="PF26078"/>
    </source>
</evidence>
<gene>
    <name evidence="5" type="ORF">TO73_0204</name>
</gene>
<dbReference type="InterPro" id="IPR058530">
    <property type="entry name" value="Baseplate_J-like_C"/>
</dbReference>
<feature type="domain" description="Baseplate J-like central" evidence="3">
    <location>
        <begin position="206"/>
        <end position="274"/>
    </location>
</feature>
<dbReference type="Proteomes" id="UP000058660">
    <property type="component" value="Chromosome"/>
</dbReference>
<protein>
    <submittedName>
        <fullName evidence="5">Baseplate assembly protein</fullName>
    </submittedName>
</protein>
<dbReference type="PANTHER" id="PTHR37829:SF3">
    <property type="entry name" value="PROTEIN JAYE-RELATED"/>
    <property type="match status" value="1"/>
</dbReference>
<dbReference type="InterPro" id="IPR006949">
    <property type="entry name" value="Barrel_Baseplate_J-like"/>
</dbReference>
<name>A0ABM5VIW8_THEA5</name>
<dbReference type="InterPro" id="IPR052399">
    <property type="entry name" value="Phage_Baseplate_Assmbl_Protein"/>
</dbReference>
<evidence type="ECO:0000313" key="5">
    <source>
        <dbReference type="EMBL" id="ALJ90069.1"/>
    </source>
</evidence>
<reference evidence="6" key="1">
    <citation type="journal article" date="2015" name="PLoS ONE">
        <title>Complete Genome Sequence of Thermus aquaticus Y51MC23.</title>
        <authorList>
            <person name="Brumm P.J."/>
            <person name="Monsma S."/>
            <person name="Keough B."/>
            <person name="Jasinovica S."/>
            <person name="Ferguson E."/>
            <person name="Schoenfeld T."/>
            <person name="Lodes M."/>
            <person name="Mead D.A."/>
        </authorList>
    </citation>
    <scope>NUCLEOTIDE SEQUENCE [LARGE SCALE GENOMIC DNA]</scope>
    <source>
        <strain evidence="6">BAA-2747 / Y51MC23</strain>
    </source>
</reference>
<keyword evidence="6" id="KW-1185">Reference proteome</keyword>
<dbReference type="Pfam" id="PF26079">
    <property type="entry name" value="Baseplate_J_C"/>
    <property type="match status" value="1"/>
</dbReference>
<comment type="similarity">
    <text evidence="1">Belongs to the Mu gp47/PBSX XkdT family.</text>
</comment>
<dbReference type="Pfam" id="PF04865">
    <property type="entry name" value="Baseplate_J"/>
    <property type="match status" value="1"/>
</dbReference>